<protein>
    <submittedName>
        <fullName evidence="7">HIT finger domain protein</fullName>
    </submittedName>
</protein>
<dbReference type="PROSITE" id="PS51083">
    <property type="entry name" value="ZF_HIT"/>
    <property type="match status" value="1"/>
</dbReference>
<dbReference type="SUPFAM" id="SSF144232">
    <property type="entry name" value="HIT/MYND zinc finger-like"/>
    <property type="match status" value="1"/>
</dbReference>
<evidence type="ECO:0000313" key="8">
    <source>
        <dbReference type="Proteomes" id="UP000053958"/>
    </source>
</evidence>
<dbReference type="GO" id="GO:0000463">
    <property type="term" value="P:maturation of LSU-rRNA from tricistronic rRNA transcript (SSU-rRNA, 5.8S rRNA, LSU-rRNA)"/>
    <property type="evidence" value="ECO:0007669"/>
    <property type="project" value="TreeGrafter"/>
</dbReference>
<dbReference type="GO" id="GO:0070761">
    <property type="term" value="C:pre-snoRNP complex"/>
    <property type="evidence" value="ECO:0007669"/>
    <property type="project" value="TreeGrafter"/>
</dbReference>
<feature type="region of interest" description="Disordered" evidence="5">
    <location>
        <begin position="41"/>
        <end position="82"/>
    </location>
</feature>
<gene>
    <name evidence="7" type="ORF">T310_4340</name>
</gene>
<dbReference type="InterPro" id="IPR051639">
    <property type="entry name" value="BCD1"/>
</dbReference>
<dbReference type="GO" id="GO:0048254">
    <property type="term" value="P:snoRNA localization"/>
    <property type="evidence" value="ECO:0007669"/>
    <property type="project" value="TreeGrafter"/>
</dbReference>
<comment type="caution">
    <text evidence="7">The sequence shown here is derived from an EMBL/GenBank/DDBJ whole genome shotgun (WGS) entry which is preliminary data.</text>
</comment>
<feature type="region of interest" description="Disordered" evidence="5">
    <location>
        <begin position="117"/>
        <end position="148"/>
    </location>
</feature>
<feature type="compositionally biased region" description="Polar residues" evidence="5">
    <location>
        <begin position="41"/>
        <end position="65"/>
    </location>
</feature>
<sequence>MPKICQVCSSEPAKYTCPACRVMSCSLGCVQSHKIYCTPKETTAPDQGGSQASAESGKAQSTANGHVSEEARSGKKEPFSLESLGSSKELQDIFTRFPGLRGKLREIYRSTLEEEWASAQHPDLGRRHDRRRGHHRGGGNKGQWTAEKGFNRGLGKVRKWRESCEDGKSTGPDAEGFMRFIALVNDEYEGPS</sequence>
<dbReference type="RefSeq" id="XP_013328239.1">
    <property type="nucleotide sequence ID" value="XM_013472785.1"/>
</dbReference>
<dbReference type="EMBL" id="LASV01000177">
    <property type="protein sequence ID" value="KKA21627.1"/>
    <property type="molecule type" value="Genomic_DNA"/>
</dbReference>
<dbReference type="GO" id="GO:0008270">
    <property type="term" value="F:zinc ion binding"/>
    <property type="evidence" value="ECO:0007669"/>
    <property type="project" value="UniProtKB-UniRule"/>
</dbReference>
<feature type="compositionally biased region" description="Basic and acidic residues" evidence="5">
    <location>
        <begin position="67"/>
        <end position="79"/>
    </location>
</feature>
<dbReference type="InterPro" id="IPR007529">
    <property type="entry name" value="Znf_HIT"/>
</dbReference>
<dbReference type="STRING" id="1408163.A0A0F4YTN9"/>
<evidence type="ECO:0000256" key="5">
    <source>
        <dbReference type="SAM" id="MobiDB-lite"/>
    </source>
</evidence>
<organism evidence="7 8">
    <name type="scientific">Rasamsonia emersonii (strain ATCC 16479 / CBS 393.64 / IMI 116815)</name>
    <dbReference type="NCBI Taxonomy" id="1408163"/>
    <lineage>
        <taxon>Eukaryota</taxon>
        <taxon>Fungi</taxon>
        <taxon>Dikarya</taxon>
        <taxon>Ascomycota</taxon>
        <taxon>Pezizomycotina</taxon>
        <taxon>Eurotiomycetes</taxon>
        <taxon>Eurotiomycetidae</taxon>
        <taxon>Eurotiales</taxon>
        <taxon>Trichocomaceae</taxon>
        <taxon>Rasamsonia</taxon>
    </lineage>
</organism>
<evidence type="ECO:0000256" key="4">
    <source>
        <dbReference type="PROSITE-ProRule" id="PRU00453"/>
    </source>
</evidence>
<feature type="compositionally biased region" description="Basic residues" evidence="5">
    <location>
        <begin position="127"/>
        <end position="138"/>
    </location>
</feature>
<evidence type="ECO:0000256" key="1">
    <source>
        <dbReference type="ARBA" id="ARBA00022723"/>
    </source>
</evidence>
<proteinExistence type="predicted"/>
<dbReference type="GeneID" id="25316688"/>
<keyword evidence="8" id="KW-1185">Reference proteome</keyword>
<dbReference type="GO" id="GO:0000492">
    <property type="term" value="P:box C/D snoRNP assembly"/>
    <property type="evidence" value="ECO:0007669"/>
    <property type="project" value="TreeGrafter"/>
</dbReference>
<dbReference type="GO" id="GO:0005634">
    <property type="term" value="C:nucleus"/>
    <property type="evidence" value="ECO:0007669"/>
    <property type="project" value="TreeGrafter"/>
</dbReference>
<dbReference type="CDD" id="cd23023">
    <property type="entry name" value="zf-HIT_BCD1"/>
    <property type="match status" value="1"/>
</dbReference>
<keyword evidence="3" id="KW-0862">Zinc</keyword>
<dbReference type="AlphaFoldDB" id="A0A0F4YTN9"/>
<keyword evidence="2 4" id="KW-0863">Zinc-finger</keyword>
<dbReference type="Gene3D" id="3.30.60.190">
    <property type="match status" value="1"/>
</dbReference>
<dbReference type="PANTHER" id="PTHR13483">
    <property type="entry name" value="BOX C_D SNORNA PROTEIN 1-RELATED"/>
    <property type="match status" value="1"/>
</dbReference>
<dbReference type="Pfam" id="PF04438">
    <property type="entry name" value="zf-HIT"/>
    <property type="match status" value="1"/>
</dbReference>
<reference evidence="7 8" key="1">
    <citation type="submission" date="2015-04" db="EMBL/GenBank/DDBJ databases">
        <authorList>
            <person name="Heijne W.H."/>
            <person name="Fedorova N.D."/>
            <person name="Nierman W.C."/>
            <person name="Vollebregt A.W."/>
            <person name="Zhao Z."/>
            <person name="Wu L."/>
            <person name="Kumar M."/>
            <person name="Stam H."/>
            <person name="van den Berg M.A."/>
            <person name="Pel H.J."/>
        </authorList>
    </citation>
    <scope>NUCLEOTIDE SEQUENCE [LARGE SCALE GENOMIC DNA]</scope>
    <source>
        <strain evidence="7 8">CBS 393.64</strain>
    </source>
</reference>
<evidence type="ECO:0000256" key="3">
    <source>
        <dbReference type="ARBA" id="ARBA00022833"/>
    </source>
</evidence>
<feature type="domain" description="HIT-type" evidence="6">
    <location>
        <begin position="5"/>
        <end position="37"/>
    </location>
</feature>
<evidence type="ECO:0000256" key="2">
    <source>
        <dbReference type="ARBA" id="ARBA00022771"/>
    </source>
</evidence>
<dbReference type="Proteomes" id="UP000053958">
    <property type="component" value="Unassembled WGS sequence"/>
</dbReference>
<dbReference type="OrthoDB" id="18412at2759"/>
<evidence type="ECO:0000313" key="7">
    <source>
        <dbReference type="EMBL" id="KKA21627.1"/>
    </source>
</evidence>
<keyword evidence="1" id="KW-0479">Metal-binding</keyword>
<name>A0A0F4YTN9_RASE3</name>
<evidence type="ECO:0000259" key="6">
    <source>
        <dbReference type="PROSITE" id="PS51083"/>
    </source>
</evidence>
<accession>A0A0F4YTN9</accession>